<protein>
    <submittedName>
        <fullName evidence="2">Uncharacterized protein</fullName>
    </submittedName>
</protein>
<evidence type="ECO:0000256" key="1">
    <source>
        <dbReference type="SAM" id="MobiDB-lite"/>
    </source>
</evidence>
<name>A0A075A2I3_OPIVI</name>
<organism evidence="2 3">
    <name type="scientific">Opisthorchis viverrini</name>
    <name type="common">Southeast Asian liver fluke</name>
    <dbReference type="NCBI Taxonomy" id="6198"/>
    <lineage>
        <taxon>Eukaryota</taxon>
        <taxon>Metazoa</taxon>
        <taxon>Spiralia</taxon>
        <taxon>Lophotrochozoa</taxon>
        <taxon>Platyhelminthes</taxon>
        <taxon>Trematoda</taxon>
        <taxon>Digenea</taxon>
        <taxon>Opisthorchiida</taxon>
        <taxon>Opisthorchiata</taxon>
        <taxon>Opisthorchiidae</taxon>
        <taxon>Opisthorchis</taxon>
    </lineage>
</organism>
<dbReference type="OrthoDB" id="449052at2759"/>
<reference evidence="2 3" key="1">
    <citation type="submission" date="2013-11" db="EMBL/GenBank/DDBJ databases">
        <title>Opisthorchis viverrini - life in the bile duct.</title>
        <authorList>
            <person name="Young N.D."/>
            <person name="Nagarajan N."/>
            <person name="Lin S.J."/>
            <person name="Korhonen P.K."/>
            <person name="Jex A.R."/>
            <person name="Hall R.S."/>
            <person name="Safavi-Hemami H."/>
            <person name="Kaewkong W."/>
            <person name="Bertrand D."/>
            <person name="Gao S."/>
            <person name="Seet Q."/>
            <person name="Wongkham S."/>
            <person name="Teh B.T."/>
            <person name="Wongkham C."/>
            <person name="Intapan P.M."/>
            <person name="Maleewong W."/>
            <person name="Yang X."/>
            <person name="Hu M."/>
            <person name="Wang Z."/>
            <person name="Hofmann A."/>
            <person name="Sternberg P.W."/>
            <person name="Tan P."/>
            <person name="Wang J."/>
            <person name="Gasser R.B."/>
        </authorList>
    </citation>
    <scope>NUCLEOTIDE SEQUENCE [LARGE SCALE GENOMIC DNA]</scope>
</reference>
<keyword evidence="3" id="KW-1185">Reference proteome</keyword>
<evidence type="ECO:0000313" key="3">
    <source>
        <dbReference type="Proteomes" id="UP000054324"/>
    </source>
</evidence>
<accession>A0A075A2I3</accession>
<dbReference type="RefSeq" id="XP_009174669.1">
    <property type="nucleotide sequence ID" value="XM_009176405.1"/>
</dbReference>
<gene>
    <name evidence="2" type="ORF">T265_10129</name>
</gene>
<dbReference type="CTD" id="20324297"/>
<dbReference type="EMBL" id="KL596956">
    <property type="protein sequence ID" value="KER21594.1"/>
    <property type="molecule type" value="Genomic_DNA"/>
</dbReference>
<proteinExistence type="predicted"/>
<dbReference type="KEGG" id="ovi:T265_10129"/>
<dbReference type="Proteomes" id="UP000054324">
    <property type="component" value="Unassembled WGS sequence"/>
</dbReference>
<feature type="region of interest" description="Disordered" evidence="1">
    <location>
        <begin position="1"/>
        <end position="21"/>
    </location>
</feature>
<dbReference type="GeneID" id="20324297"/>
<sequence>MSPEGCMRAGILPGCPGQDRRNREAAVRFEQRTFRPEDNMLEERQLTLEFRYKVTTVEVSFASPQRLDNLNNPHSMHS</sequence>
<evidence type="ECO:0000313" key="2">
    <source>
        <dbReference type="EMBL" id="KER21594.1"/>
    </source>
</evidence>
<dbReference type="AlphaFoldDB" id="A0A075A2I3"/>